<sequence>MANNSNGCSEGNSISRFAHNGKFKIDSPKLGGAGSSAKVLWILLRLEKYMSLRSLFCVSLPLRENLADSGSSPTSHKSMRYAYVHKTNKLSV</sequence>
<dbReference type="AlphaFoldDB" id="L8WDZ1"/>
<evidence type="ECO:0000313" key="1">
    <source>
        <dbReference type="EMBL" id="ELU36391.1"/>
    </source>
</evidence>
<organism evidence="1 2">
    <name type="scientific">Thanatephorus cucumeris (strain AG1-IA)</name>
    <name type="common">Rice sheath blight fungus</name>
    <name type="synonym">Rhizoctonia solani</name>
    <dbReference type="NCBI Taxonomy" id="983506"/>
    <lineage>
        <taxon>Eukaryota</taxon>
        <taxon>Fungi</taxon>
        <taxon>Dikarya</taxon>
        <taxon>Basidiomycota</taxon>
        <taxon>Agaricomycotina</taxon>
        <taxon>Agaricomycetes</taxon>
        <taxon>Cantharellales</taxon>
        <taxon>Ceratobasidiaceae</taxon>
        <taxon>Rhizoctonia</taxon>
        <taxon>Rhizoctonia solani AG-1</taxon>
    </lineage>
</organism>
<protein>
    <submittedName>
        <fullName evidence="1">Uncharacterized protein</fullName>
    </submittedName>
</protein>
<evidence type="ECO:0000313" key="2">
    <source>
        <dbReference type="Proteomes" id="UP000011668"/>
    </source>
</evidence>
<accession>L8WDZ1</accession>
<gene>
    <name evidence="1" type="ORF">AG1IA_09580</name>
</gene>
<dbReference type="Proteomes" id="UP000011668">
    <property type="component" value="Unassembled WGS sequence"/>
</dbReference>
<comment type="caution">
    <text evidence="1">The sequence shown here is derived from an EMBL/GenBank/DDBJ whole genome shotgun (WGS) entry which is preliminary data.</text>
</comment>
<proteinExistence type="predicted"/>
<reference evidence="1 2" key="1">
    <citation type="journal article" date="2013" name="Nat. Commun.">
        <title>The evolution and pathogenic mechanisms of the rice sheath blight pathogen.</title>
        <authorList>
            <person name="Zheng A."/>
            <person name="Lin R."/>
            <person name="Xu L."/>
            <person name="Qin P."/>
            <person name="Tang C."/>
            <person name="Ai P."/>
            <person name="Zhang D."/>
            <person name="Liu Y."/>
            <person name="Sun Z."/>
            <person name="Feng H."/>
            <person name="Wang Y."/>
            <person name="Chen Y."/>
            <person name="Liang X."/>
            <person name="Fu R."/>
            <person name="Li Q."/>
            <person name="Zhang J."/>
            <person name="Yu X."/>
            <person name="Xie Z."/>
            <person name="Ding L."/>
            <person name="Guan P."/>
            <person name="Tang J."/>
            <person name="Liang Y."/>
            <person name="Wang S."/>
            <person name="Deng Q."/>
            <person name="Li S."/>
            <person name="Zhu J."/>
            <person name="Wang L."/>
            <person name="Liu H."/>
            <person name="Li P."/>
        </authorList>
    </citation>
    <scope>NUCLEOTIDE SEQUENCE [LARGE SCALE GENOMIC DNA]</scope>
    <source>
        <strain evidence="2">AG-1 IA</strain>
    </source>
</reference>
<name>L8WDZ1_THACA</name>
<dbReference type="EMBL" id="AFRT01003536">
    <property type="protein sequence ID" value="ELU36391.1"/>
    <property type="molecule type" value="Genomic_DNA"/>
</dbReference>
<dbReference type="HOGENOM" id="CLU_2414800_0_0_1"/>
<keyword evidence="2" id="KW-1185">Reference proteome</keyword>